<dbReference type="KEGG" id="wma:WM2015_2074"/>
<dbReference type="OrthoDB" id="5734946at2"/>
<reference evidence="1 2" key="1">
    <citation type="submission" date="2015-07" db="EMBL/GenBank/DDBJ databases">
        <authorList>
            <person name="Noorani M."/>
        </authorList>
    </citation>
    <scope>NUCLEOTIDE SEQUENCE [LARGE SCALE GENOMIC DNA]</scope>
    <source>
        <strain evidence="1 2">KCTC 42284</strain>
    </source>
</reference>
<evidence type="ECO:0000313" key="1">
    <source>
        <dbReference type="EMBL" id="AKS42439.1"/>
    </source>
</evidence>
<protein>
    <submittedName>
        <fullName evidence="1">Uncharacterized protein</fullName>
    </submittedName>
</protein>
<dbReference type="RefSeq" id="WP_049725999.1">
    <property type="nucleotide sequence ID" value="NZ_CP012154.1"/>
</dbReference>
<dbReference type="AlphaFoldDB" id="A0A0K0XXL3"/>
<organism evidence="1 2">
    <name type="scientific">Wenzhouxiangella marina</name>
    <dbReference type="NCBI Taxonomy" id="1579979"/>
    <lineage>
        <taxon>Bacteria</taxon>
        <taxon>Pseudomonadati</taxon>
        <taxon>Pseudomonadota</taxon>
        <taxon>Gammaproteobacteria</taxon>
        <taxon>Chromatiales</taxon>
        <taxon>Wenzhouxiangellaceae</taxon>
        <taxon>Wenzhouxiangella</taxon>
    </lineage>
</organism>
<name>A0A0K0XXL3_9GAMM</name>
<dbReference type="EMBL" id="CP012154">
    <property type="protein sequence ID" value="AKS42439.1"/>
    <property type="molecule type" value="Genomic_DNA"/>
</dbReference>
<sequence length="130" mass="14460">MTMSTHHPAVQARAQQGMSLIGFIFLLVFVLFAVYIGIKLVPIYLNHMSVVSEIKAVADEPGAANQPPNSIRRDLITRLQVSYVEHVTAQHVTIERGPPPALVVEYEVETHLIGNIDAIVKFRSVHPLRN</sequence>
<dbReference type="STRING" id="1579979.WM2015_2074"/>
<proteinExistence type="predicted"/>
<accession>A0A0K0XXL3</accession>
<gene>
    <name evidence="1" type="ORF">WM2015_2074</name>
</gene>
<evidence type="ECO:0000313" key="2">
    <source>
        <dbReference type="Proteomes" id="UP000066624"/>
    </source>
</evidence>
<dbReference type="InterPro" id="IPR032314">
    <property type="entry name" value="DUF4845"/>
</dbReference>
<dbReference type="Proteomes" id="UP000066624">
    <property type="component" value="Chromosome"/>
</dbReference>
<dbReference type="Pfam" id="PF16137">
    <property type="entry name" value="DUF4845"/>
    <property type="match status" value="1"/>
</dbReference>
<keyword evidence="2" id="KW-1185">Reference proteome</keyword>